<dbReference type="CDD" id="cd04301">
    <property type="entry name" value="NAT_SF"/>
    <property type="match status" value="1"/>
</dbReference>
<dbReference type="EC" id="2.3.1.266" evidence="5"/>
<dbReference type="InterPro" id="IPR050680">
    <property type="entry name" value="YpeA/RimI_acetyltransf"/>
</dbReference>
<dbReference type="Pfam" id="PF00583">
    <property type="entry name" value="Acetyltransf_1"/>
    <property type="match status" value="1"/>
</dbReference>
<dbReference type="GO" id="GO:0005737">
    <property type="term" value="C:cytoplasm"/>
    <property type="evidence" value="ECO:0007669"/>
    <property type="project" value="UniProtKB-SubCell"/>
</dbReference>
<evidence type="ECO:0000256" key="3">
    <source>
        <dbReference type="ARBA" id="ARBA00022679"/>
    </source>
</evidence>
<dbReference type="GO" id="GO:0008999">
    <property type="term" value="F:protein-N-terminal-alanine acetyltransferase activity"/>
    <property type="evidence" value="ECO:0007669"/>
    <property type="project" value="UniProtKB-EC"/>
</dbReference>
<dbReference type="EMBL" id="FOIF01000056">
    <property type="protein sequence ID" value="SET13643.1"/>
    <property type="molecule type" value="Genomic_DNA"/>
</dbReference>
<sequence>MYLVVPMEESHIPGILEIEKLSFTTPWSKEAFYQELKNHFAFYLVALDNGKVVGYIGSWIIIDECHITNVAVHPLYRRQGIGKSLIKILKDTVKLKGVSGITLEVRVSNISAQNLYKNLGFIEYGIRKGYYTDNNEDAVIMWLKI</sequence>
<dbReference type="InterPro" id="IPR016181">
    <property type="entry name" value="Acyl_CoA_acyltransferase"/>
</dbReference>
<protein>
    <recommendedName>
        <fullName evidence="5">[Ribosomal protein bS18]-alanine N-acetyltransferase</fullName>
        <ecNumber evidence="5">2.3.1.266</ecNumber>
    </recommendedName>
</protein>
<evidence type="ECO:0000256" key="5">
    <source>
        <dbReference type="RuleBase" id="RU363094"/>
    </source>
</evidence>
<dbReference type="NCBIfam" id="TIGR01575">
    <property type="entry name" value="rimI"/>
    <property type="match status" value="1"/>
</dbReference>
<dbReference type="InterPro" id="IPR006464">
    <property type="entry name" value="AcTrfase_RimI/Ard1"/>
</dbReference>
<evidence type="ECO:0000313" key="8">
    <source>
        <dbReference type="Proteomes" id="UP000243819"/>
    </source>
</evidence>
<comment type="function">
    <text evidence="5">Acetylates the N-terminal alanine of ribosomal protein bS18.</text>
</comment>
<reference evidence="8" key="1">
    <citation type="submission" date="2016-10" db="EMBL/GenBank/DDBJ databases">
        <authorList>
            <person name="Varghese N."/>
            <person name="Submissions S."/>
        </authorList>
    </citation>
    <scope>NUCLEOTIDE SEQUENCE [LARGE SCALE GENOMIC DNA]</scope>
    <source>
        <strain evidence="8">DSM 13577</strain>
    </source>
</reference>
<dbReference type="STRING" id="1120990.SAMN03080614_10564"/>
<evidence type="ECO:0000259" key="6">
    <source>
        <dbReference type="PROSITE" id="PS51186"/>
    </source>
</evidence>
<keyword evidence="8" id="KW-1185">Reference proteome</keyword>
<evidence type="ECO:0000313" key="7">
    <source>
        <dbReference type="EMBL" id="SET13643.1"/>
    </source>
</evidence>
<name>A0A1I0C3F6_9FIRM</name>
<dbReference type="PANTHER" id="PTHR43420">
    <property type="entry name" value="ACETYLTRANSFERASE"/>
    <property type="match status" value="1"/>
</dbReference>
<dbReference type="OrthoDB" id="9794566at2"/>
<evidence type="ECO:0000256" key="1">
    <source>
        <dbReference type="ARBA" id="ARBA00005395"/>
    </source>
</evidence>
<comment type="catalytic activity">
    <reaction evidence="5">
        <text>N-terminal L-alanyl-[ribosomal protein bS18] + acetyl-CoA = N-terminal N(alpha)-acetyl-L-alanyl-[ribosomal protein bS18] + CoA + H(+)</text>
        <dbReference type="Rhea" id="RHEA:43756"/>
        <dbReference type="Rhea" id="RHEA-COMP:10676"/>
        <dbReference type="Rhea" id="RHEA-COMP:10677"/>
        <dbReference type="ChEBI" id="CHEBI:15378"/>
        <dbReference type="ChEBI" id="CHEBI:57287"/>
        <dbReference type="ChEBI" id="CHEBI:57288"/>
        <dbReference type="ChEBI" id="CHEBI:64718"/>
        <dbReference type="ChEBI" id="CHEBI:83683"/>
        <dbReference type="EC" id="2.3.1.266"/>
    </reaction>
</comment>
<dbReference type="RefSeq" id="WP_091351354.1">
    <property type="nucleotide sequence ID" value="NZ_FOIF01000056.1"/>
</dbReference>
<keyword evidence="2 5" id="KW-0963">Cytoplasm</keyword>
<keyword evidence="7" id="KW-0689">Ribosomal protein</keyword>
<proteinExistence type="inferred from homology"/>
<feature type="domain" description="N-acetyltransferase" evidence="6">
    <location>
        <begin position="2"/>
        <end position="145"/>
    </location>
</feature>
<gene>
    <name evidence="7" type="ORF">SAMN03080614_10564</name>
</gene>
<keyword evidence="3 7" id="KW-0808">Transferase</keyword>
<keyword evidence="4" id="KW-0012">Acyltransferase</keyword>
<dbReference type="AlphaFoldDB" id="A0A1I0C3F6"/>
<dbReference type="Gene3D" id="3.40.630.30">
    <property type="match status" value="1"/>
</dbReference>
<dbReference type="GO" id="GO:0005840">
    <property type="term" value="C:ribosome"/>
    <property type="evidence" value="ECO:0007669"/>
    <property type="project" value="UniProtKB-KW"/>
</dbReference>
<dbReference type="SUPFAM" id="SSF55729">
    <property type="entry name" value="Acyl-CoA N-acyltransferases (Nat)"/>
    <property type="match status" value="1"/>
</dbReference>
<evidence type="ECO:0000256" key="2">
    <source>
        <dbReference type="ARBA" id="ARBA00022490"/>
    </source>
</evidence>
<dbReference type="InterPro" id="IPR000182">
    <property type="entry name" value="GNAT_dom"/>
</dbReference>
<keyword evidence="7" id="KW-0687">Ribonucleoprotein</keyword>
<comment type="similarity">
    <text evidence="1 5">Belongs to the acetyltransferase family. RimI subfamily.</text>
</comment>
<dbReference type="PROSITE" id="PS51186">
    <property type="entry name" value="GNAT"/>
    <property type="match status" value="1"/>
</dbReference>
<accession>A0A1I0C3F6</accession>
<evidence type="ECO:0000256" key="4">
    <source>
        <dbReference type="ARBA" id="ARBA00023315"/>
    </source>
</evidence>
<dbReference type="PANTHER" id="PTHR43420:SF44">
    <property type="entry name" value="ACETYLTRANSFERASE YPEA"/>
    <property type="match status" value="1"/>
</dbReference>
<comment type="subcellular location">
    <subcellularLocation>
        <location evidence="5">Cytoplasm</location>
    </subcellularLocation>
</comment>
<organism evidence="7 8">
    <name type="scientific">Anaerobranca gottschalkii DSM 13577</name>
    <dbReference type="NCBI Taxonomy" id="1120990"/>
    <lineage>
        <taxon>Bacteria</taxon>
        <taxon>Bacillati</taxon>
        <taxon>Bacillota</taxon>
        <taxon>Clostridia</taxon>
        <taxon>Eubacteriales</taxon>
        <taxon>Proteinivoracaceae</taxon>
        <taxon>Anaerobranca</taxon>
    </lineage>
</organism>
<dbReference type="Proteomes" id="UP000243819">
    <property type="component" value="Unassembled WGS sequence"/>
</dbReference>